<keyword evidence="2" id="KW-1185">Reference proteome</keyword>
<sequence>MEREHTSQNLKRESLSSFPAAFDIEDISSLTSSFSDSDDDSDMDFDFSELIGTQNDKKWEGTSLAEFLINGDPLGKLRKSILELEQYDEKGLDDCKKLATEHSKQLFERYQSKEDPPFFS</sequence>
<evidence type="ECO:0000313" key="2">
    <source>
        <dbReference type="Proteomes" id="UP001164250"/>
    </source>
</evidence>
<dbReference type="EMBL" id="CM047905">
    <property type="protein sequence ID" value="KAJ0089370.1"/>
    <property type="molecule type" value="Genomic_DNA"/>
</dbReference>
<accession>A0ACC1AS06</accession>
<evidence type="ECO:0000313" key="1">
    <source>
        <dbReference type="EMBL" id="KAJ0089370.1"/>
    </source>
</evidence>
<protein>
    <submittedName>
        <fullName evidence="1">Uncharacterized protein</fullName>
    </submittedName>
</protein>
<name>A0ACC1AS06_9ROSI</name>
<proteinExistence type="predicted"/>
<organism evidence="1 2">
    <name type="scientific">Pistacia atlantica</name>
    <dbReference type="NCBI Taxonomy" id="434234"/>
    <lineage>
        <taxon>Eukaryota</taxon>
        <taxon>Viridiplantae</taxon>
        <taxon>Streptophyta</taxon>
        <taxon>Embryophyta</taxon>
        <taxon>Tracheophyta</taxon>
        <taxon>Spermatophyta</taxon>
        <taxon>Magnoliopsida</taxon>
        <taxon>eudicotyledons</taxon>
        <taxon>Gunneridae</taxon>
        <taxon>Pentapetalae</taxon>
        <taxon>rosids</taxon>
        <taxon>malvids</taxon>
        <taxon>Sapindales</taxon>
        <taxon>Anacardiaceae</taxon>
        <taxon>Pistacia</taxon>
    </lineage>
</organism>
<reference evidence="2" key="1">
    <citation type="journal article" date="2023" name="G3 (Bethesda)">
        <title>Genome assembly and association tests identify interacting loci associated with vigor, precocity, and sex in interspecific pistachio rootstocks.</title>
        <authorList>
            <person name="Palmer W."/>
            <person name="Jacygrad E."/>
            <person name="Sagayaradj S."/>
            <person name="Cavanaugh K."/>
            <person name="Han R."/>
            <person name="Bertier L."/>
            <person name="Beede B."/>
            <person name="Kafkas S."/>
            <person name="Golino D."/>
            <person name="Preece J."/>
            <person name="Michelmore R."/>
        </authorList>
    </citation>
    <scope>NUCLEOTIDE SEQUENCE [LARGE SCALE GENOMIC DNA]</scope>
</reference>
<comment type="caution">
    <text evidence="1">The sequence shown here is derived from an EMBL/GenBank/DDBJ whole genome shotgun (WGS) entry which is preliminary data.</text>
</comment>
<gene>
    <name evidence="1" type="ORF">Patl1_32851</name>
</gene>
<dbReference type="Proteomes" id="UP001164250">
    <property type="component" value="Chromosome 9"/>
</dbReference>